<feature type="non-terminal residue" evidence="1">
    <location>
        <position position="118"/>
    </location>
</feature>
<reference evidence="1 2" key="1">
    <citation type="submission" date="2022-05" db="EMBL/GenBank/DDBJ databases">
        <authorList>
            <consortium name="Genoscope - CEA"/>
            <person name="William W."/>
        </authorList>
    </citation>
    <scope>NUCLEOTIDE SEQUENCE [LARGE SCALE GENOMIC DNA]</scope>
</reference>
<organism evidence="1 2">
    <name type="scientific">Porites lobata</name>
    <dbReference type="NCBI Taxonomy" id="104759"/>
    <lineage>
        <taxon>Eukaryota</taxon>
        <taxon>Metazoa</taxon>
        <taxon>Cnidaria</taxon>
        <taxon>Anthozoa</taxon>
        <taxon>Hexacorallia</taxon>
        <taxon>Scleractinia</taxon>
        <taxon>Fungiina</taxon>
        <taxon>Poritidae</taxon>
        <taxon>Porites</taxon>
    </lineage>
</organism>
<gene>
    <name evidence="1" type="ORF">PLOB_00048598</name>
</gene>
<dbReference type="PANTHER" id="PTHR34718">
    <property type="entry name" value="PHD-TYPE DOMAIN-CONTAINING PROTEIN"/>
    <property type="match status" value="1"/>
</dbReference>
<sequence length="118" mass="12809">DVNIATVQSGENDSSSLTSSIQSTTSSLGNLTQAEYDIIESPTGWLDCSVIQEAHILLKQVNPLIKGFQRTMLGPVRNFGVVTSDFVQILHTGNQHWVCASSVCCLPGIVNLYDSLFH</sequence>
<keyword evidence="2" id="KW-1185">Reference proteome</keyword>
<feature type="non-terminal residue" evidence="1">
    <location>
        <position position="1"/>
    </location>
</feature>
<dbReference type="Proteomes" id="UP001159405">
    <property type="component" value="Unassembled WGS sequence"/>
</dbReference>
<dbReference type="EMBL" id="CALNXK010000091">
    <property type="protein sequence ID" value="CAH3151451.1"/>
    <property type="molecule type" value="Genomic_DNA"/>
</dbReference>
<evidence type="ECO:0000313" key="1">
    <source>
        <dbReference type="EMBL" id="CAH3151451.1"/>
    </source>
</evidence>
<protein>
    <submittedName>
        <fullName evidence="1">Uncharacterized protein</fullName>
    </submittedName>
</protein>
<proteinExistence type="predicted"/>
<evidence type="ECO:0000313" key="2">
    <source>
        <dbReference type="Proteomes" id="UP001159405"/>
    </source>
</evidence>
<dbReference type="PANTHER" id="PTHR34718:SF2">
    <property type="entry name" value="PHD-TYPE DOMAIN-CONTAINING PROTEIN"/>
    <property type="match status" value="1"/>
</dbReference>
<accession>A0ABN8PYG5</accession>
<comment type="caution">
    <text evidence="1">The sequence shown here is derived from an EMBL/GenBank/DDBJ whole genome shotgun (WGS) entry which is preliminary data.</text>
</comment>
<name>A0ABN8PYG5_9CNID</name>